<proteinExistence type="predicted"/>
<dbReference type="InterPro" id="IPR008964">
    <property type="entry name" value="Invasin/intimin_cell_adhesion"/>
</dbReference>
<dbReference type="Gene3D" id="2.70.98.70">
    <property type="match status" value="1"/>
</dbReference>
<sequence length="1633" mass="177368">MKVMKSSLVLYLLLLSLLMSGMPGVNSPVAHASGSSPIIYKFTHIGFPGQPTQPGWSLVGLPTTYPVLGYQFYGAAIGTENVGMSRDFQFNVPEDGTYLIKFKGFLAGSGAIAALQIDGKAIGTYDFYGATAGYGPTTAIRYAALTAGTHTLTLKTIGKQAASAQYRMTPSEFILEPVSAMPSLAGVTLAAGQPDIFLGSQVQLAVSGQTNDGVVTDLYGAQIQYASDNEEVALVDTNSGMLTAAGIGAASVTANVYYNGAHFSAVLPINVLIPPMTYKFTHIGFPGQPTQEGWSLVGLPTTYPTLGYQNYGAAIGTEGVGMSRDFRFDVPADGTYLIKFKGFLAGSGAIAELQIDGKAIGTYDFYGATAGFGPTNPIRYVALTEGTHTLTLQTVGKQEASAQYRMTPSEFILEHTPDLPVLESVAFASTLPELYVGSKTKLPVIGKTQAGVPFELPQEYIQFTSSDESIAVVDQTGMLTAAGLGTATVTADVYLNGVSRSAVLPVHVVEITNGKSRSTIYTADKIAAARSNIDSYDWAADLRDEAVTKADAFLAKGLDFLWELVPPQSLPRGYSVNEKLGSPVTGKEIDKFGSYPYKVDPLNDPWKITDPSSGYKFPTNDFGAYYRSGLDNHGVFDPNKADRSLLVNTLYPEKGPTWGVDDGTGWVDENGNYYTFIAFYIHWGIWADNGPGGLKGFIPNALDTFRDAYLYTGDIKYARAGTVLLDRIADIYPSLDTSVYNRSIYQNADGFTRLGKATGSIWESLLVKHFLYAYDAFYPAMNDSALLSFLGAKSAEYDLGPLKFNASGIRRNIEDGIVKQIYPGIQSSRIRGNPGFHQSALALAAVVYDKFPETKEWLDFDFQSGGFQTNPFRVTGGNIGSTLVDLVDRDGNGNEAAPLYNSLWLTNYLELANILDGYDLYPSADLYQNVKFRNMFSGVYQWIQSEVFTPSIGDSGSTGKPIIFFSMPTMIEAFKHYQDPEYAQLIHFMNGFSTEGLYGDIFTDNPEQVADDIEAIIAQYGPLNLKSTNMTGTGYAALRDGKGEGFNSDTLRNVWMYYGNNSFHGHRDTLQIGLHAFGLDLTPDLGYPESTESADTHNYQWVRNTVSHNTVVVDKAKQQIQWDGEPQHFDDSEQVKLIDVDAPDPYPQTELYKRTTAMIKVDDANSYTVDFFRIKGGNDHHFSFHAAEGPVTTDGLTLVSQKDGSGNYIGSYAGENVEYGKRAPGDSVDGPNYMGSGFHYLKNVDRDTAPAEQFSVDWDITDTWNLNQPPRDVHLRLTMLGQVDDVALADGSPSQRVVNNPKSFRYVVAHRGGSNLDSLFTSIIEPYESQRYVQSIEPVTVTVYGTPETGNDVKAVKVVLTNGRTDYIVSALDPSVLYTVDGKFQFQGAFGVYSEQNGEPVYSYLNEGTLIGPAGLPLIDEDTAQLTGTVADFTQDLSMTNDITVNLDLQGVDSGELVGKYVYVDNDGERNAVYKIHGVTQVGTNQYKLDLGTTTLIRRYVDNNDFSKGYVYDIAPGAAFRIPLAYETIIAPAAANKAPAAQNLTLTTVKKTAVSGTLTAADDDADELTYRIVQNGTIGTAVITNPSTGSFTYTPRPGKTGSDTFTFQAFDGQDYSNTASVSVTITPKNPKKQ</sequence>
<protein>
    <recommendedName>
        <fullName evidence="2">BIG2 domain-containing protein</fullName>
    </recommendedName>
</protein>
<comment type="caution">
    <text evidence="3">The sequence shown here is derived from an EMBL/GenBank/DDBJ whole genome shotgun (WGS) entry which is preliminary data.</text>
</comment>
<dbReference type="SUPFAM" id="SSF49373">
    <property type="entry name" value="Invasin/intimin cell-adhesion fragments"/>
    <property type="match status" value="2"/>
</dbReference>
<organism evidence="3 4">
    <name type="scientific">Paenibacillus contaminans</name>
    <dbReference type="NCBI Taxonomy" id="450362"/>
    <lineage>
        <taxon>Bacteria</taxon>
        <taxon>Bacillati</taxon>
        <taxon>Bacillota</taxon>
        <taxon>Bacilli</taxon>
        <taxon>Bacillales</taxon>
        <taxon>Paenibacillaceae</taxon>
        <taxon>Paenibacillus</taxon>
    </lineage>
</organism>
<name>A0A329M8Y0_9BACL</name>
<accession>A0A329M8Y0</accession>
<dbReference type="RefSeq" id="WP_113034438.1">
    <property type="nucleotide sequence ID" value="NZ_QMFB01000021.1"/>
</dbReference>
<dbReference type="InterPro" id="IPR003343">
    <property type="entry name" value="Big_2"/>
</dbReference>
<evidence type="ECO:0000313" key="3">
    <source>
        <dbReference type="EMBL" id="RAV16360.1"/>
    </source>
</evidence>
<keyword evidence="4" id="KW-1185">Reference proteome</keyword>
<dbReference type="SUPFAM" id="SSF48230">
    <property type="entry name" value="Chondroitin AC/alginate lyase"/>
    <property type="match status" value="1"/>
</dbReference>
<dbReference type="OrthoDB" id="2491499at2"/>
<dbReference type="Pfam" id="PF02368">
    <property type="entry name" value="Big_2"/>
    <property type="match status" value="1"/>
</dbReference>
<gene>
    <name evidence="3" type="ORF">DQG23_28480</name>
</gene>
<dbReference type="SMART" id="SM00635">
    <property type="entry name" value="BID_2"/>
    <property type="match status" value="2"/>
</dbReference>
<feature type="domain" description="BIG2" evidence="2">
    <location>
        <begin position="183"/>
        <end position="268"/>
    </location>
</feature>
<dbReference type="InterPro" id="IPR058848">
    <property type="entry name" value="Ulvan_lyase_C"/>
</dbReference>
<dbReference type="GO" id="GO:0016829">
    <property type="term" value="F:lyase activity"/>
    <property type="evidence" value="ECO:0007669"/>
    <property type="project" value="InterPro"/>
</dbReference>
<feature type="domain" description="BIG2" evidence="2">
    <location>
        <begin position="421"/>
        <end position="503"/>
    </location>
</feature>
<dbReference type="Pfam" id="PF07940">
    <property type="entry name" value="Hepar_II_III_C"/>
    <property type="match status" value="1"/>
</dbReference>
<evidence type="ECO:0000256" key="1">
    <source>
        <dbReference type="ARBA" id="ARBA00004196"/>
    </source>
</evidence>
<evidence type="ECO:0000313" key="4">
    <source>
        <dbReference type="Proteomes" id="UP000250369"/>
    </source>
</evidence>
<dbReference type="Pfam" id="PF26374">
    <property type="entry name" value="Ulvan_lyaseC"/>
    <property type="match status" value="1"/>
</dbReference>
<dbReference type="Proteomes" id="UP000250369">
    <property type="component" value="Unassembled WGS sequence"/>
</dbReference>
<evidence type="ECO:0000259" key="2">
    <source>
        <dbReference type="SMART" id="SM00635"/>
    </source>
</evidence>
<dbReference type="Gene3D" id="2.60.40.1080">
    <property type="match status" value="2"/>
</dbReference>
<dbReference type="Gene3D" id="1.50.10.100">
    <property type="entry name" value="Chondroitin AC/alginate lyase"/>
    <property type="match status" value="1"/>
</dbReference>
<dbReference type="GO" id="GO:0030313">
    <property type="term" value="C:cell envelope"/>
    <property type="evidence" value="ECO:0007669"/>
    <property type="project" value="UniProtKB-SubCell"/>
</dbReference>
<dbReference type="InterPro" id="IPR008929">
    <property type="entry name" value="Chondroitin_lyas"/>
</dbReference>
<dbReference type="InterPro" id="IPR012480">
    <property type="entry name" value="Hepar_II_III_C"/>
</dbReference>
<dbReference type="Gene3D" id="2.60.120.260">
    <property type="entry name" value="Galactose-binding domain-like"/>
    <property type="match status" value="2"/>
</dbReference>
<dbReference type="EMBL" id="QMFB01000021">
    <property type="protein sequence ID" value="RAV16360.1"/>
    <property type="molecule type" value="Genomic_DNA"/>
</dbReference>
<comment type="subcellular location">
    <subcellularLocation>
        <location evidence="1">Cell envelope</location>
    </subcellularLocation>
</comment>
<dbReference type="Pfam" id="PF17963">
    <property type="entry name" value="Big_9"/>
    <property type="match status" value="1"/>
</dbReference>
<dbReference type="Gene3D" id="2.60.40.3440">
    <property type="match status" value="1"/>
</dbReference>
<reference evidence="3 4" key="1">
    <citation type="journal article" date="2009" name="Int. J. Syst. Evol. Microbiol.">
        <title>Paenibacillus contaminans sp. nov., isolated from a contaminated laboratory plate.</title>
        <authorList>
            <person name="Chou J.H."/>
            <person name="Lee J.H."/>
            <person name="Lin M.C."/>
            <person name="Chang P.S."/>
            <person name="Arun A.B."/>
            <person name="Young C.C."/>
            <person name="Chen W.M."/>
        </authorList>
    </citation>
    <scope>NUCLEOTIDE SEQUENCE [LARGE SCALE GENOMIC DNA]</scope>
    <source>
        <strain evidence="3 4">CKOBP-6</strain>
    </source>
</reference>